<dbReference type="PANTHER" id="PTHR13932">
    <property type="entry name" value="COPROPORPHYRINIGEN III OXIDASE"/>
    <property type="match status" value="1"/>
</dbReference>
<dbReference type="RefSeq" id="WP_009526305.1">
    <property type="nucleotide sequence ID" value="NZ_JH414567.1"/>
</dbReference>
<name>G9X103_9FIRM</name>
<dbReference type="CDD" id="cd01335">
    <property type="entry name" value="Radical_SAM"/>
    <property type="match status" value="1"/>
</dbReference>
<feature type="domain" description="Radical SAM core" evidence="1">
    <location>
        <begin position="152"/>
        <end position="382"/>
    </location>
</feature>
<dbReference type="PANTHER" id="PTHR13932:SF1">
    <property type="entry name" value="OXYGEN-INDEPENDENT COPROPORPHYRINOGEN-III OXIDASE-LIKE PROTEIN HEMZ"/>
    <property type="match status" value="1"/>
</dbReference>
<dbReference type="SFLD" id="SFLDF00310">
    <property type="entry name" value="oxygen-independent_coproporphy"/>
    <property type="match status" value="1"/>
</dbReference>
<dbReference type="SFLD" id="SFLDG01065">
    <property type="entry name" value="anaerobic_coproporphyrinogen-I"/>
    <property type="match status" value="1"/>
</dbReference>
<protein>
    <recommendedName>
        <fullName evidence="1">Radical SAM core domain-containing protein</fullName>
    </recommendedName>
</protein>
<gene>
    <name evidence="2" type="ORF">HMPREF9629_02089</name>
</gene>
<dbReference type="BioCyc" id="EBAC796937-HMP:GMGH-2113-MONOMER"/>
<dbReference type="Proteomes" id="UP000006437">
    <property type="component" value="Unassembled WGS sequence"/>
</dbReference>
<dbReference type="EMBL" id="AFZE01000022">
    <property type="protein sequence ID" value="EHL14764.1"/>
    <property type="molecule type" value="Genomic_DNA"/>
</dbReference>
<dbReference type="GO" id="GO:0006779">
    <property type="term" value="P:porphyrin-containing compound biosynthetic process"/>
    <property type="evidence" value="ECO:0007669"/>
    <property type="project" value="TreeGrafter"/>
</dbReference>
<dbReference type="Gene3D" id="3.80.30.20">
    <property type="entry name" value="tm_1862 like domain"/>
    <property type="match status" value="1"/>
</dbReference>
<dbReference type="SUPFAM" id="SSF102114">
    <property type="entry name" value="Radical SAM enzymes"/>
    <property type="match status" value="1"/>
</dbReference>
<evidence type="ECO:0000313" key="3">
    <source>
        <dbReference type="Proteomes" id="UP000006437"/>
    </source>
</evidence>
<dbReference type="InterPro" id="IPR034505">
    <property type="entry name" value="Coproporphyrinogen-III_oxidase"/>
</dbReference>
<dbReference type="HOGENOM" id="CLU_029256_1_0_9"/>
<dbReference type="InterPro" id="IPR023995">
    <property type="entry name" value="HemZ"/>
</dbReference>
<dbReference type="InterPro" id="IPR058240">
    <property type="entry name" value="rSAM_sf"/>
</dbReference>
<evidence type="ECO:0000313" key="2">
    <source>
        <dbReference type="EMBL" id="EHL14764.1"/>
    </source>
</evidence>
<sequence length="472" mass="54965">MLIISDNEKYDIELKELANMLFARRKKIYLKNEIDTDNETEIISLKRKDDEITATLSQNDKEISNLKSEINFKEKHIYKKLLYLIIKNNYEDVTGKWGILTGIRPVKIVNDLKKENKTDIQIYDIFKNNYLLSDEKIKLIKGISDVQEEIIDILSDDISIYISIPFCPSRCNYCSFFSIDINSGKKYIKDYIKNLEIEIRETLKLQYFKDKNISSIYVGGGTPSSLDETELKIFFDIINYNFDLNKIKEFTFEAGRVDTLTREKLKILKSNKVSRISINPQTMNDDTLIKIGRKHNVEDVKKTYEIARELGFDNINMDLILGLADENINDMDKSVDEIIKLDPDSITVHCLAIKRASDINTKNIKATNIEISDYMQKLTDKLNGKNYMPYYLYRQKNMLENGENIGFCKENKYSLYNVAMMDELQSIIGFGVGSASKILNKNTNLLRRIPNYKDVILYNNNIKEIIKRKEDI</sequence>
<accession>G9X103</accession>
<dbReference type="InterPro" id="IPR023404">
    <property type="entry name" value="rSAM_horseshoe"/>
</dbReference>
<proteinExistence type="predicted"/>
<reference evidence="2 3" key="1">
    <citation type="submission" date="2011-08" db="EMBL/GenBank/DDBJ databases">
        <title>The Genome Sequence of Eubacteriaceae bacterium ACC19a.</title>
        <authorList>
            <consortium name="The Broad Institute Genome Sequencing Platform"/>
            <person name="Earl A."/>
            <person name="Ward D."/>
            <person name="Feldgarden M."/>
            <person name="Gevers D."/>
            <person name="Sizova M."/>
            <person name="Hazen A."/>
            <person name="Epstein S."/>
            <person name="Young S.K."/>
            <person name="Zeng Q."/>
            <person name="Gargeya S."/>
            <person name="Fitzgerald M."/>
            <person name="Haas B."/>
            <person name="Abouelleil A."/>
            <person name="Alvarado L."/>
            <person name="Arachchi H.M."/>
            <person name="Berlin A."/>
            <person name="Brown A."/>
            <person name="Chapman S.B."/>
            <person name="Chen Z."/>
            <person name="Dunbar C."/>
            <person name="Freedman E."/>
            <person name="Gearin G."/>
            <person name="Gellesch M."/>
            <person name="Goldberg J."/>
            <person name="Griggs A."/>
            <person name="Gujja S."/>
            <person name="Heiman D."/>
            <person name="Howarth C."/>
            <person name="Larson L."/>
            <person name="Lui A."/>
            <person name="MacDonald P.J.P."/>
            <person name="Montmayeur A."/>
            <person name="Murphy C."/>
            <person name="Neiman D."/>
            <person name="Pearson M."/>
            <person name="Priest M."/>
            <person name="Roberts A."/>
            <person name="Saif S."/>
            <person name="Shea T."/>
            <person name="Shenoy N."/>
            <person name="Sisk P."/>
            <person name="Stolte C."/>
            <person name="Sykes S."/>
            <person name="Wortman J."/>
            <person name="Nusbaum C."/>
            <person name="Birren B."/>
        </authorList>
    </citation>
    <scope>NUCLEOTIDE SEQUENCE [LARGE SCALE GENOMIC DNA]</scope>
    <source>
        <strain evidence="2 3">ACC19a</strain>
    </source>
</reference>
<dbReference type="InterPro" id="IPR006638">
    <property type="entry name" value="Elp3/MiaA/NifB-like_rSAM"/>
</dbReference>
<dbReference type="Pfam" id="PF04055">
    <property type="entry name" value="Radical_SAM"/>
    <property type="match status" value="1"/>
</dbReference>
<dbReference type="PROSITE" id="PS51918">
    <property type="entry name" value="RADICAL_SAM"/>
    <property type="match status" value="1"/>
</dbReference>
<dbReference type="GO" id="GO:0003824">
    <property type="term" value="F:catalytic activity"/>
    <property type="evidence" value="ECO:0007669"/>
    <property type="project" value="InterPro"/>
</dbReference>
<dbReference type="GO" id="GO:0005737">
    <property type="term" value="C:cytoplasm"/>
    <property type="evidence" value="ECO:0007669"/>
    <property type="project" value="TreeGrafter"/>
</dbReference>
<dbReference type="InterPro" id="IPR007197">
    <property type="entry name" value="rSAM"/>
</dbReference>
<comment type="caution">
    <text evidence="2">The sequence shown here is derived from an EMBL/GenBank/DDBJ whole genome shotgun (WGS) entry which is preliminary data.</text>
</comment>
<dbReference type="NCBIfam" id="TIGR03994">
    <property type="entry name" value="rSAM_HemZ"/>
    <property type="match status" value="1"/>
</dbReference>
<evidence type="ECO:0000259" key="1">
    <source>
        <dbReference type="PROSITE" id="PS51918"/>
    </source>
</evidence>
<dbReference type="SMART" id="SM00729">
    <property type="entry name" value="Elp3"/>
    <property type="match status" value="1"/>
</dbReference>
<dbReference type="AlphaFoldDB" id="G9X103"/>
<organism evidence="2 3">
    <name type="scientific">Peptoanaerobacter stomatis</name>
    <dbReference type="NCBI Taxonomy" id="796937"/>
    <lineage>
        <taxon>Bacteria</taxon>
        <taxon>Bacillati</taxon>
        <taxon>Bacillota</taxon>
        <taxon>Clostridia</taxon>
        <taxon>Peptostreptococcales</taxon>
        <taxon>Filifactoraceae</taxon>
        <taxon>Peptoanaerobacter</taxon>
    </lineage>
</organism>
<dbReference type="SFLD" id="SFLDG01082">
    <property type="entry name" value="B12-binding_domain_containing"/>
    <property type="match status" value="1"/>
</dbReference>
<dbReference type="SFLD" id="SFLDS00029">
    <property type="entry name" value="Radical_SAM"/>
    <property type="match status" value="1"/>
</dbReference>
<dbReference type="PATRIC" id="fig|796937.3.peg.1302"/>
<dbReference type="GO" id="GO:0051539">
    <property type="term" value="F:4 iron, 4 sulfur cluster binding"/>
    <property type="evidence" value="ECO:0007669"/>
    <property type="project" value="TreeGrafter"/>
</dbReference>